<dbReference type="Proteomes" id="UP000032405">
    <property type="component" value="Segment"/>
</dbReference>
<sequence>MKILIPRNVVAVAIDYRGDAKMINAVRYYPEQNKIVPQFQLNTNPSSKDFGSWRQVGLARTQVNAQHFISEKTKTAKQIWLVTNDRRFLPIWSLGQPVVSPEEIQLAPEAEPEVVSPIEEVKDENQAG</sequence>
<keyword evidence="3" id="KW-1185">Reference proteome</keyword>
<accession>A0A0C5PQR8</accession>
<feature type="compositionally biased region" description="Basic and acidic residues" evidence="1">
    <location>
        <begin position="119"/>
        <end position="128"/>
    </location>
</feature>
<evidence type="ECO:0000256" key="1">
    <source>
        <dbReference type="SAM" id="MobiDB-lite"/>
    </source>
</evidence>
<proteinExistence type="predicted"/>
<protein>
    <submittedName>
        <fullName evidence="2">Uncharacterized protein</fullName>
    </submittedName>
</protein>
<dbReference type="RefSeq" id="YP_009140354.1">
    <property type="nucleotide sequence ID" value="NC_027119.1"/>
</dbReference>
<evidence type="ECO:0000313" key="3">
    <source>
        <dbReference type="Proteomes" id="UP000032405"/>
    </source>
</evidence>
<reference evidence="2 3" key="1">
    <citation type="journal article" date="2015" name="Genome Announc.">
        <title>Genome Sequence of Salmonella enterica Phage Det7.</title>
        <authorList>
            <person name="Casjens S.R."/>
            <person name="Jacobs-Sera D."/>
            <person name="Hatfull G.F."/>
            <person name="Hendrix R.W."/>
        </authorList>
    </citation>
    <scope>NUCLEOTIDE SEQUENCE [LARGE SCALE GENOMIC DNA]</scope>
</reference>
<gene>
    <name evidence="2" type="primary">177</name>
    <name evidence="2" type="ORF">DET7_177</name>
</gene>
<feature type="region of interest" description="Disordered" evidence="1">
    <location>
        <begin position="109"/>
        <end position="128"/>
    </location>
</feature>
<dbReference type="GeneID" id="24366722"/>
<organism evidence="2 3">
    <name type="scientific">Salmonella phage Det7</name>
    <dbReference type="NCBI Taxonomy" id="454798"/>
    <lineage>
        <taxon>Viruses</taxon>
        <taxon>Duplodnaviria</taxon>
        <taxon>Heunggongvirae</taxon>
        <taxon>Uroviricota</taxon>
        <taxon>Caudoviricetes</taxon>
        <taxon>Pantevenvirales</taxon>
        <taxon>Ackermannviridae</taxon>
        <taxon>Cvivirinae</taxon>
        <taxon>Kuttervirus</taxon>
        <taxon>Kuttervirus Det7</taxon>
    </lineage>
</organism>
<evidence type="ECO:0000313" key="2">
    <source>
        <dbReference type="EMBL" id="AJQ20996.1"/>
    </source>
</evidence>
<dbReference type="KEGG" id="vg:24366722"/>
<dbReference type="EMBL" id="KP797973">
    <property type="protein sequence ID" value="AJQ20996.1"/>
    <property type="molecule type" value="Genomic_DNA"/>
</dbReference>
<name>A0A0C5PQR8_9CAUD</name>